<dbReference type="EMBL" id="LR031577">
    <property type="protein sequence ID" value="VDD21446.1"/>
    <property type="molecule type" value="Genomic_DNA"/>
</dbReference>
<evidence type="ECO:0000313" key="1">
    <source>
        <dbReference type="EMBL" id="CAG7912209.1"/>
    </source>
</evidence>
<evidence type="ECO:0008006" key="3">
    <source>
        <dbReference type="Google" id="ProtNLM"/>
    </source>
</evidence>
<dbReference type="Proteomes" id="UP000694005">
    <property type="component" value="Chromosome A10"/>
</dbReference>
<accession>A0A3P6D151</accession>
<gene>
    <name evidence="2" type="ORF">BRAA10T45387Z</name>
    <name evidence="1" type="ORF">BRAPAZ1V2_A10P34550.2</name>
</gene>
<proteinExistence type="predicted"/>
<reference evidence="2" key="1">
    <citation type="submission" date="2018-11" db="EMBL/GenBank/DDBJ databases">
        <authorList>
            <consortium name="Genoscope - CEA"/>
            <person name="William W."/>
        </authorList>
    </citation>
    <scope>NUCLEOTIDE SEQUENCE</scope>
</reference>
<name>A0A3P6D151_BRACM</name>
<dbReference type="AlphaFoldDB" id="A0A3P6D151"/>
<protein>
    <recommendedName>
        <fullName evidence="3">RNase H type-1 domain-containing protein</fullName>
    </recommendedName>
</protein>
<evidence type="ECO:0000313" key="2">
    <source>
        <dbReference type="EMBL" id="VDD21446.1"/>
    </source>
</evidence>
<sequence>MAAHRIDKVIIAGEDATLLKVINRPRAWPSFTFESQKLNVLLSRINGWKTEVELRSSNRCAFAMAKSALQVQWGQSYVAIGAPGWLTDVLLDDKGSI</sequence>
<organism evidence="2">
    <name type="scientific">Brassica campestris</name>
    <name type="common">Field mustard</name>
    <dbReference type="NCBI Taxonomy" id="3711"/>
    <lineage>
        <taxon>Eukaryota</taxon>
        <taxon>Viridiplantae</taxon>
        <taxon>Streptophyta</taxon>
        <taxon>Embryophyta</taxon>
        <taxon>Tracheophyta</taxon>
        <taxon>Spermatophyta</taxon>
        <taxon>Magnoliopsida</taxon>
        <taxon>eudicotyledons</taxon>
        <taxon>Gunneridae</taxon>
        <taxon>Pentapetalae</taxon>
        <taxon>rosids</taxon>
        <taxon>malvids</taxon>
        <taxon>Brassicales</taxon>
        <taxon>Brassicaceae</taxon>
        <taxon>Brassiceae</taxon>
        <taxon>Brassica</taxon>
    </lineage>
</organism>
<dbReference type="EMBL" id="LS974626">
    <property type="protein sequence ID" value="CAG7912209.1"/>
    <property type="molecule type" value="Genomic_DNA"/>
</dbReference>
<dbReference type="Gramene" id="A10p34550.2_BraZ1">
    <property type="protein sequence ID" value="A10p34550.2_BraZ1.CDS.1"/>
    <property type="gene ID" value="A10g34550.2_BraZ1"/>
</dbReference>